<dbReference type="AlphaFoldDB" id="A0A3B0VFX9"/>
<organism evidence="1">
    <name type="scientific">hydrothermal vent metagenome</name>
    <dbReference type="NCBI Taxonomy" id="652676"/>
    <lineage>
        <taxon>unclassified sequences</taxon>
        <taxon>metagenomes</taxon>
        <taxon>ecological metagenomes</taxon>
    </lineage>
</organism>
<name>A0A3B0VFX9_9ZZZZ</name>
<dbReference type="EMBL" id="UOEU01000657">
    <property type="protein sequence ID" value="VAW37217.1"/>
    <property type="molecule type" value="Genomic_DNA"/>
</dbReference>
<gene>
    <name evidence="1" type="ORF">MNBD_CHLOROFLEXI01-4807</name>
</gene>
<accession>A0A3B0VFX9</accession>
<reference evidence="1" key="1">
    <citation type="submission" date="2018-06" db="EMBL/GenBank/DDBJ databases">
        <authorList>
            <person name="Zhirakovskaya E."/>
        </authorList>
    </citation>
    <scope>NUCLEOTIDE SEQUENCE</scope>
</reference>
<feature type="non-terminal residue" evidence="1">
    <location>
        <position position="1"/>
    </location>
</feature>
<proteinExistence type="predicted"/>
<protein>
    <submittedName>
        <fullName evidence="1">Uncharacterized protein</fullName>
    </submittedName>
</protein>
<evidence type="ECO:0000313" key="1">
    <source>
        <dbReference type="EMBL" id="VAW37217.1"/>
    </source>
</evidence>
<sequence>QLVAEQWIEQLVELLKANELGRYRGVVCLLQVLGFLQDHHFAAAYVAAKDGLTAVLQATPLQIQLSKSACPTVSELLQYG</sequence>